<proteinExistence type="predicted"/>
<reference evidence="1 2" key="1">
    <citation type="submission" date="2019-08" db="EMBL/GenBank/DDBJ databases">
        <authorList>
            <person name="Herpell B J."/>
        </authorList>
    </citation>
    <scope>NUCLEOTIDE SEQUENCE [LARGE SCALE GENOMIC DNA]</scope>
    <source>
        <strain evidence="2">Msb3</strain>
    </source>
</reference>
<organism evidence="1 2">
    <name type="scientific">Paraburkholderia dioscoreae</name>
    <dbReference type="NCBI Taxonomy" id="2604047"/>
    <lineage>
        <taxon>Bacteria</taxon>
        <taxon>Pseudomonadati</taxon>
        <taxon>Pseudomonadota</taxon>
        <taxon>Betaproteobacteria</taxon>
        <taxon>Burkholderiales</taxon>
        <taxon>Burkholderiaceae</taxon>
        <taxon>Paraburkholderia</taxon>
    </lineage>
</organism>
<dbReference type="EMBL" id="LR699554">
    <property type="protein sequence ID" value="VVD33697.1"/>
    <property type="molecule type" value="Genomic_DNA"/>
</dbReference>
<protein>
    <submittedName>
        <fullName evidence="1">Uncharacterized protein</fullName>
    </submittedName>
</protein>
<gene>
    <name evidence="1" type="ORF">PDMSB3_2413</name>
</gene>
<dbReference type="Proteomes" id="UP000325811">
    <property type="component" value="Chromosome II"/>
</dbReference>
<dbReference type="AlphaFoldDB" id="A0A5Q4YWJ6"/>
<accession>A0A5Q4YWJ6</accession>
<sequence>MNESRDCIFIVVRIPSSANDQASFTVVGLRFLFLALQHRHPRGGNSTSSSGRQNS</sequence>
<name>A0A5Q4YWJ6_9BURK</name>
<evidence type="ECO:0000313" key="1">
    <source>
        <dbReference type="EMBL" id="VVD33697.1"/>
    </source>
</evidence>
<dbReference type="KEGG" id="pdio:PDMSB3_2413.1"/>
<keyword evidence="2" id="KW-1185">Reference proteome</keyword>
<evidence type="ECO:0000313" key="2">
    <source>
        <dbReference type="Proteomes" id="UP000325811"/>
    </source>
</evidence>